<sequence length="64" mass="7245">MAKKEFRLPKHQEFEITEDGAVIGTLRVKPSGILWAPKNSQNWFGVGLQQFADFAEANGKKQKK</sequence>
<keyword evidence="2" id="KW-1185">Reference proteome</keyword>
<gene>
    <name evidence="1" type="ORF">ACFOHJ_18035</name>
</gene>
<dbReference type="Proteomes" id="UP001595583">
    <property type="component" value="Unassembled WGS sequence"/>
</dbReference>
<protein>
    <recommendedName>
        <fullName evidence="3">SpoVT-AbrB domain-containing protein</fullName>
    </recommendedName>
</protein>
<evidence type="ECO:0000313" key="2">
    <source>
        <dbReference type="Proteomes" id="UP001595583"/>
    </source>
</evidence>
<dbReference type="RefSeq" id="WP_378222987.1">
    <property type="nucleotide sequence ID" value="NZ_JBHRTK010000016.1"/>
</dbReference>
<evidence type="ECO:0000313" key="1">
    <source>
        <dbReference type="EMBL" id="MFC3208127.1"/>
    </source>
</evidence>
<name>A0ABV7KFQ4_9HYPH</name>
<comment type="caution">
    <text evidence="1">The sequence shown here is derived from an EMBL/GenBank/DDBJ whole genome shotgun (WGS) entry which is preliminary data.</text>
</comment>
<dbReference type="EMBL" id="JBHRTK010000016">
    <property type="protein sequence ID" value="MFC3208127.1"/>
    <property type="molecule type" value="Genomic_DNA"/>
</dbReference>
<proteinExistence type="predicted"/>
<accession>A0ABV7KFQ4</accession>
<reference evidence="2" key="1">
    <citation type="journal article" date="2019" name="Int. J. Syst. Evol. Microbiol.">
        <title>The Global Catalogue of Microorganisms (GCM) 10K type strain sequencing project: providing services to taxonomists for standard genome sequencing and annotation.</title>
        <authorList>
            <consortium name="The Broad Institute Genomics Platform"/>
            <consortium name="The Broad Institute Genome Sequencing Center for Infectious Disease"/>
            <person name="Wu L."/>
            <person name="Ma J."/>
        </authorList>
    </citation>
    <scope>NUCLEOTIDE SEQUENCE [LARGE SCALE GENOMIC DNA]</scope>
    <source>
        <strain evidence="2">KCTC 52165</strain>
    </source>
</reference>
<organism evidence="1 2">
    <name type="scientific">Aquamicrobium soli</name>
    <dbReference type="NCBI Taxonomy" id="1811518"/>
    <lineage>
        <taxon>Bacteria</taxon>
        <taxon>Pseudomonadati</taxon>
        <taxon>Pseudomonadota</taxon>
        <taxon>Alphaproteobacteria</taxon>
        <taxon>Hyphomicrobiales</taxon>
        <taxon>Phyllobacteriaceae</taxon>
        <taxon>Aquamicrobium</taxon>
    </lineage>
</organism>
<evidence type="ECO:0008006" key="3">
    <source>
        <dbReference type="Google" id="ProtNLM"/>
    </source>
</evidence>